<evidence type="ECO:0000313" key="7">
    <source>
        <dbReference type="Proteomes" id="UP000028875"/>
    </source>
</evidence>
<evidence type="ECO:0000256" key="2">
    <source>
        <dbReference type="ARBA" id="ARBA00037999"/>
    </source>
</evidence>
<dbReference type="Pfam" id="PF01041">
    <property type="entry name" value="DegT_DnrJ_EryC1"/>
    <property type="match status" value="1"/>
</dbReference>
<gene>
    <name evidence="6" type="primary">fdtB_2</name>
    <name evidence="6" type="ORF">BN990_03449</name>
</gene>
<reference evidence="7" key="2">
    <citation type="submission" date="2014-05" db="EMBL/GenBank/DDBJ databases">
        <title>Draft genome sequence of Virgibacillus massiliensis Vm-5.</title>
        <authorList>
            <person name="Khelaifia S."/>
            <person name="Croce O."/>
            <person name="Lagier J.C."/>
            <person name="Raoult D."/>
        </authorList>
    </citation>
    <scope>NUCLEOTIDE SEQUENCE [LARGE SCALE GENOMIC DNA]</scope>
    <source>
        <strain evidence="7">Vm-5</strain>
    </source>
</reference>
<keyword evidence="7" id="KW-1185">Reference proteome</keyword>
<dbReference type="GO" id="GO:0008483">
    <property type="term" value="F:transaminase activity"/>
    <property type="evidence" value="ECO:0007669"/>
    <property type="project" value="TreeGrafter"/>
</dbReference>
<dbReference type="InterPro" id="IPR015422">
    <property type="entry name" value="PyrdxlP-dep_Trfase_small"/>
</dbReference>
<dbReference type="Gene3D" id="3.40.640.10">
    <property type="entry name" value="Type I PLP-dependent aspartate aminotransferase-like (Major domain)"/>
    <property type="match status" value="1"/>
</dbReference>
<dbReference type="PANTHER" id="PTHR30244">
    <property type="entry name" value="TRANSAMINASE"/>
    <property type="match status" value="1"/>
</dbReference>
<dbReference type="InterPro" id="IPR015421">
    <property type="entry name" value="PyrdxlP-dep_Trfase_major"/>
</dbReference>
<dbReference type="GO" id="GO:0030170">
    <property type="term" value="F:pyridoxal phosphate binding"/>
    <property type="evidence" value="ECO:0007669"/>
    <property type="project" value="UniProtKB-ARBA"/>
</dbReference>
<dbReference type="eggNOG" id="COG0399">
    <property type="taxonomic scope" value="Bacteria"/>
</dbReference>
<evidence type="ECO:0000256" key="3">
    <source>
        <dbReference type="PIRSR" id="PIRSR000390-1"/>
    </source>
</evidence>
<dbReference type="FunFam" id="3.40.640.10:FF:000089">
    <property type="entry name" value="Aminotransferase, DegT/DnrJ/EryC1/StrS family"/>
    <property type="match status" value="1"/>
</dbReference>
<dbReference type="GO" id="GO:0000271">
    <property type="term" value="P:polysaccharide biosynthetic process"/>
    <property type="evidence" value="ECO:0007669"/>
    <property type="project" value="TreeGrafter"/>
</dbReference>
<reference evidence="6 7" key="1">
    <citation type="submission" date="2014-03" db="EMBL/GenBank/DDBJ databases">
        <authorList>
            <person name="Urmite Genomes U."/>
        </authorList>
    </citation>
    <scope>NUCLEOTIDE SEQUENCE [LARGE SCALE GENOMIC DNA]</scope>
    <source>
        <strain evidence="6 7">Vm-5</strain>
    </source>
</reference>
<name>A0A024QGM4_9BACI</name>
<feature type="modified residue" description="N6-(pyridoxal phosphate)lysine" evidence="4">
    <location>
        <position position="192"/>
    </location>
</feature>
<sequence length="374" mass="41900">MSNHSLTPIPMVDLKEELALVRNPILASLTEVLDSGEYILGTKAAQLEEDVARYIGVPYAVGVGNGTDALQLSLMAFDIGPGDEVITTPFTFFATGEAIAQVGATPVFVDIDEATYNLDPSRIEEVITDRTKAIIVVHLYGQMAEMKSIMEVAKKYQIKVIEDACQAIGSEYNGVRAGAIGDIGCFSFFPSKNLGAYGDAGLITTNQQSLYEKLMQLRNHGSEQKYYHTLLGMNSRLDEFQAAILLAKLPYLDIFLHQRKEVARRYTESFHQQLRPPSVPQNRGHTFHQYCIELDNRDELALELNKHKVASAIYYPIPLHLQVAFQYLKYKEGDFPIAEKTAKRILALPIYPMLSIQKQAYVISIVKEFLESNR</sequence>
<keyword evidence="1 4" id="KW-0663">Pyridoxal phosphate</keyword>
<dbReference type="PIRSF" id="PIRSF000390">
    <property type="entry name" value="PLP_StrS"/>
    <property type="match status" value="1"/>
</dbReference>
<evidence type="ECO:0000256" key="4">
    <source>
        <dbReference type="PIRSR" id="PIRSR000390-2"/>
    </source>
</evidence>
<accession>A0A024QGM4</accession>
<comment type="caution">
    <text evidence="6">The sequence shown here is derived from an EMBL/GenBank/DDBJ whole genome shotgun (WGS) entry which is preliminary data.</text>
</comment>
<dbReference type="Gene3D" id="3.90.1150.10">
    <property type="entry name" value="Aspartate Aminotransferase, domain 1"/>
    <property type="match status" value="1"/>
</dbReference>
<dbReference type="EMBL" id="CCDP010000002">
    <property type="protein sequence ID" value="CDQ41096.1"/>
    <property type="molecule type" value="Genomic_DNA"/>
</dbReference>
<comment type="similarity">
    <text evidence="2 5">Belongs to the DegT/DnrJ/EryC1 family.</text>
</comment>
<dbReference type="STRING" id="1462526.BN990_03449"/>
<dbReference type="RefSeq" id="WP_021288779.1">
    <property type="nucleotide sequence ID" value="NZ_BNER01000007.1"/>
</dbReference>
<proteinExistence type="inferred from homology"/>
<evidence type="ECO:0000256" key="5">
    <source>
        <dbReference type="RuleBase" id="RU004508"/>
    </source>
</evidence>
<dbReference type="PANTHER" id="PTHR30244:SF36">
    <property type="entry name" value="3-OXO-GLUCOSE-6-PHOSPHATE:GLUTAMATE AMINOTRANSFERASE"/>
    <property type="match status" value="1"/>
</dbReference>
<evidence type="ECO:0000256" key="1">
    <source>
        <dbReference type="ARBA" id="ARBA00022898"/>
    </source>
</evidence>
<dbReference type="Proteomes" id="UP000028875">
    <property type="component" value="Unassembled WGS sequence"/>
</dbReference>
<feature type="active site" description="Proton acceptor" evidence="3">
    <location>
        <position position="192"/>
    </location>
</feature>
<dbReference type="CDD" id="cd00616">
    <property type="entry name" value="AHBA_syn"/>
    <property type="match status" value="1"/>
</dbReference>
<dbReference type="SUPFAM" id="SSF53383">
    <property type="entry name" value="PLP-dependent transferases"/>
    <property type="match status" value="1"/>
</dbReference>
<organism evidence="6 7">
    <name type="scientific">Virgibacillus massiliensis</name>
    <dbReference type="NCBI Taxonomy" id="1462526"/>
    <lineage>
        <taxon>Bacteria</taxon>
        <taxon>Bacillati</taxon>
        <taxon>Bacillota</taxon>
        <taxon>Bacilli</taxon>
        <taxon>Bacillales</taxon>
        <taxon>Bacillaceae</taxon>
        <taxon>Virgibacillus</taxon>
    </lineage>
</organism>
<evidence type="ECO:0000313" key="6">
    <source>
        <dbReference type="EMBL" id="CDQ41096.1"/>
    </source>
</evidence>
<dbReference type="InterPro" id="IPR000653">
    <property type="entry name" value="DegT/StrS_aminotransferase"/>
</dbReference>
<dbReference type="AlphaFoldDB" id="A0A024QGM4"/>
<dbReference type="InterPro" id="IPR015424">
    <property type="entry name" value="PyrdxlP-dep_Trfase"/>
</dbReference>
<protein>
    <submittedName>
        <fullName evidence="6">dTDP-3-amino-3,6-dideoxy-alpha-D-galactopyranose transaminase</fullName>
    </submittedName>
</protein>